<reference evidence="2 3" key="1">
    <citation type="journal article" date="2016" name="Nat. Commun.">
        <title>Thousands of microbial genomes shed light on interconnected biogeochemical processes in an aquifer system.</title>
        <authorList>
            <person name="Anantharaman K."/>
            <person name="Brown C.T."/>
            <person name="Hug L.A."/>
            <person name="Sharon I."/>
            <person name="Castelle C.J."/>
            <person name="Probst A.J."/>
            <person name="Thomas B.C."/>
            <person name="Singh A."/>
            <person name="Wilkins M.J."/>
            <person name="Karaoz U."/>
            <person name="Brodie E.L."/>
            <person name="Williams K.H."/>
            <person name="Hubbard S.S."/>
            <person name="Banfield J.F."/>
        </authorList>
    </citation>
    <scope>NUCLEOTIDE SEQUENCE [LARGE SCALE GENOMIC DNA]</scope>
</reference>
<evidence type="ECO:0000313" key="3">
    <source>
        <dbReference type="Proteomes" id="UP000177596"/>
    </source>
</evidence>
<organism evidence="2 3">
    <name type="scientific">Candidatus Woesebacteria bacterium RIFOXYD1_FULL_43_18</name>
    <dbReference type="NCBI Taxonomy" id="1802551"/>
    <lineage>
        <taxon>Bacteria</taxon>
        <taxon>Candidatus Woeseibacteriota</taxon>
    </lineage>
</organism>
<evidence type="ECO:0000313" key="2">
    <source>
        <dbReference type="EMBL" id="OGM88077.1"/>
    </source>
</evidence>
<gene>
    <name evidence="2" type="ORF">A2573_01055</name>
</gene>
<comment type="caution">
    <text evidence="2">The sequence shown here is derived from an EMBL/GenBank/DDBJ whole genome shotgun (WGS) entry which is preliminary data.</text>
</comment>
<dbReference type="Proteomes" id="UP000177596">
    <property type="component" value="Unassembled WGS sequence"/>
</dbReference>
<dbReference type="EMBL" id="MGIL01000017">
    <property type="protein sequence ID" value="OGM88077.1"/>
    <property type="molecule type" value="Genomic_DNA"/>
</dbReference>
<protein>
    <submittedName>
        <fullName evidence="2">Uncharacterized protein</fullName>
    </submittedName>
</protein>
<proteinExistence type="predicted"/>
<feature type="signal peptide" evidence="1">
    <location>
        <begin position="1"/>
        <end position="28"/>
    </location>
</feature>
<evidence type="ECO:0000256" key="1">
    <source>
        <dbReference type="SAM" id="SignalP"/>
    </source>
</evidence>
<feature type="chain" id="PRO_5009535133" evidence="1">
    <location>
        <begin position="29"/>
        <end position="179"/>
    </location>
</feature>
<name>A0A1F8DHJ2_9BACT</name>
<keyword evidence="1" id="KW-0732">Signal</keyword>
<dbReference type="AlphaFoldDB" id="A0A1F8DHJ2"/>
<accession>A0A1F8DHJ2</accession>
<sequence>MKAKSLVILLVTLTLLVNGVVISTPAKADNVQEMYHTFLPIVLKNPDGPIWVLNPALPEPNGYPGYSGQQYTFQIYRHLYINKITTMYFYFILKGAYATVPPVGEVGDPNGCYAVILTEDWEWSSSDPIILGYDHATEVWMKVADFSAADPLAWAAQLKEDLQNEYGGKSCDIALYYKP</sequence>